<dbReference type="PANTHER" id="PTHR11012:SF30">
    <property type="entry name" value="PROTEIN KINASE-LIKE DOMAIN-CONTAINING"/>
    <property type="match status" value="1"/>
</dbReference>
<dbReference type="InterPro" id="IPR011009">
    <property type="entry name" value="Kinase-like_dom_sf"/>
</dbReference>
<dbReference type="AlphaFoldDB" id="A0AAV1LGK6"/>
<evidence type="ECO:0000259" key="1">
    <source>
        <dbReference type="SMART" id="SM00587"/>
    </source>
</evidence>
<dbReference type="EMBL" id="CAVLGL010000089">
    <property type="protein sequence ID" value="CAK1594209.1"/>
    <property type="molecule type" value="Genomic_DNA"/>
</dbReference>
<dbReference type="PANTHER" id="PTHR11012">
    <property type="entry name" value="PROTEIN KINASE-LIKE DOMAIN-CONTAINING"/>
    <property type="match status" value="1"/>
</dbReference>
<protein>
    <recommendedName>
        <fullName evidence="1">CHK kinase-like domain-containing protein</fullName>
    </recommendedName>
</protein>
<feature type="domain" description="CHK kinase-like" evidence="1">
    <location>
        <begin position="128"/>
        <end position="335"/>
    </location>
</feature>
<comment type="caution">
    <text evidence="2">The sequence shown here is derived from an EMBL/GenBank/DDBJ whole genome shotgun (WGS) entry which is preliminary data.</text>
</comment>
<dbReference type="SMART" id="SM00587">
    <property type="entry name" value="CHK"/>
    <property type="match status" value="1"/>
</dbReference>
<evidence type="ECO:0000313" key="2">
    <source>
        <dbReference type="EMBL" id="CAK1594209.1"/>
    </source>
</evidence>
<proteinExistence type="predicted"/>
<gene>
    <name evidence="2" type="ORF">PARMNEM_LOCUS13884</name>
</gene>
<evidence type="ECO:0000313" key="3">
    <source>
        <dbReference type="Proteomes" id="UP001314205"/>
    </source>
</evidence>
<dbReference type="Gene3D" id="3.90.1200.10">
    <property type="match status" value="1"/>
</dbReference>
<dbReference type="InterPro" id="IPR004119">
    <property type="entry name" value="EcKL"/>
</dbReference>
<dbReference type="InterPro" id="IPR015897">
    <property type="entry name" value="CHK_kinase-like"/>
</dbReference>
<organism evidence="2 3">
    <name type="scientific">Parnassius mnemosyne</name>
    <name type="common">clouded apollo</name>
    <dbReference type="NCBI Taxonomy" id="213953"/>
    <lineage>
        <taxon>Eukaryota</taxon>
        <taxon>Metazoa</taxon>
        <taxon>Ecdysozoa</taxon>
        <taxon>Arthropoda</taxon>
        <taxon>Hexapoda</taxon>
        <taxon>Insecta</taxon>
        <taxon>Pterygota</taxon>
        <taxon>Neoptera</taxon>
        <taxon>Endopterygota</taxon>
        <taxon>Lepidoptera</taxon>
        <taxon>Glossata</taxon>
        <taxon>Ditrysia</taxon>
        <taxon>Papilionoidea</taxon>
        <taxon>Papilionidae</taxon>
        <taxon>Parnassiinae</taxon>
        <taxon>Parnassini</taxon>
        <taxon>Parnassius</taxon>
        <taxon>Driopa</taxon>
    </lineage>
</organism>
<accession>A0AAV1LGK6</accession>
<dbReference type="Pfam" id="PF02958">
    <property type="entry name" value="EcKL"/>
    <property type="match status" value="1"/>
</dbReference>
<dbReference type="SUPFAM" id="SSF56112">
    <property type="entry name" value="Protein kinase-like (PK-like)"/>
    <property type="match status" value="1"/>
</dbReference>
<sequence length="426" mass="50026">MSAITLEFLQDLLKEDYPDVVIQEFQGAPGTKRGDNYTSMVYRISLKGIRKKDAESTEEPWESSIIYKCLPESVMRREAFKSDELFCNEVAFYTKIWPTLIKFQSQWEKVANPFKCIPKCYLAQNDLVILKDLKQMGFVMPDRRQGLTIEQSYFVLKHLSHFHALSLAMKYHNQEEFYELLNIQDGISEVFFVPENEDYFKSYYTEATQNAIAMVEEELRDSEKKDLYLKKFREFCSEDTFFQTMVEQVAPKEPLAVICHGDCWTNNFLFRYIDGDIAEMYIVDFQLARYASPTLDLVYLMYLCLDREQRTSHLASLLEYYADELHRRLVEMSEDDSVFHSKLNRDTLYEMLMEEFKRSSRFGLGIALDMYPIMTCDSDEAPNLYQSEDTETNPSHDCIKPVWTSNTACRRKMTDLIQELVDGGML</sequence>
<keyword evidence="3" id="KW-1185">Reference proteome</keyword>
<reference evidence="2 3" key="1">
    <citation type="submission" date="2023-11" db="EMBL/GenBank/DDBJ databases">
        <authorList>
            <person name="Hedman E."/>
            <person name="Englund M."/>
            <person name="Stromberg M."/>
            <person name="Nyberg Akerstrom W."/>
            <person name="Nylinder S."/>
            <person name="Jareborg N."/>
            <person name="Kallberg Y."/>
            <person name="Kronander E."/>
        </authorList>
    </citation>
    <scope>NUCLEOTIDE SEQUENCE [LARGE SCALE GENOMIC DNA]</scope>
</reference>
<dbReference type="Proteomes" id="UP001314205">
    <property type="component" value="Unassembled WGS sequence"/>
</dbReference>
<name>A0AAV1LGK6_9NEOP</name>